<proteinExistence type="predicted"/>
<accession>A0A0E3XN79</accession>
<protein>
    <submittedName>
        <fullName evidence="2">Glycosyl transferase family 1</fullName>
    </submittedName>
</protein>
<dbReference type="GO" id="GO:0016740">
    <property type="term" value="F:transferase activity"/>
    <property type="evidence" value="ECO:0007669"/>
    <property type="project" value="UniProtKB-KW"/>
</dbReference>
<dbReference type="HOGENOM" id="CLU_067339_0_0_11"/>
<evidence type="ECO:0000313" key="3">
    <source>
        <dbReference type="Proteomes" id="UP000180043"/>
    </source>
</evidence>
<organism evidence="2 3">
    <name type="scientific">Mycobacteroides chelonae</name>
    <name type="common">Mycobacterium chelonae</name>
    <dbReference type="NCBI Taxonomy" id="1774"/>
    <lineage>
        <taxon>Bacteria</taxon>
        <taxon>Bacillati</taxon>
        <taxon>Actinomycetota</taxon>
        <taxon>Actinomycetes</taxon>
        <taxon>Mycobacteriales</taxon>
        <taxon>Mycobacteriaceae</taxon>
        <taxon>Mycobacteroides</taxon>
    </lineage>
</organism>
<evidence type="ECO:0000313" key="2">
    <source>
        <dbReference type="EMBL" id="OHU60947.1"/>
    </source>
</evidence>
<dbReference type="AlphaFoldDB" id="A0A0E3XN79"/>
<dbReference type="PATRIC" id="fig|1774.35.peg.906"/>
<dbReference type="InterPro" id="IPR055259">
    <property type="entry name" value="YkvP/CgeB_Glyco_trans-like"/>
</dbReference>
<dbReference type="EMBL" id="MLIQ01000002">
    <property type="protein sequence ID" value="OHU60947.1"/>
    <property type="molecule type" value="Genomic_DNA"/>
</dbReference>
<dbReference type="Pfam" id="PF13524">
    <property type="entry name" value="Glyco_trans_1_2"/>
    <property type="match status" value="1"/>
</dbReference>
<name>A0A0E3XN79_MYCCH</name>
<evidence type="ECO:0000259" key="1">
    <source>
        <dbReference type="Pfam" id="PF13524"/>
    </source>
</evidence>
<dbReference type="RefSeq" id="WP_046252683.1">
    <property type="nucleotide sequence ID" value="NZ_CP010946.1"/>
</dbReference>
<reference evidence="2 3" key="1">
    <citation type="submission" date="2016-10" db="EMBL/GenBank/DDBJ databases">
        <title>Evaluation of Human, Veterinary and Environmental Mycobacterium chelonae Isolates by Core Genome Phylogenomic Analysis, Targeted Gene Comparison, and Anti-microbial Susceptibility Patterns: A Tale of Mistaken Identities.</title>
        <authorList>
            <person name="Fogelson S.B."/>
            <person name="Camus A.C."/>
            <person name="Lorenz W."/>
            <person name="Vasireddy R."/>
            <person name="Vasireddy S."/>
            <person name="Smith T."/>
            <person name="Brown-Elliott B.A."/>
            <person name="Wallace R.J.Jr."/>
            <person name="Hasan N.A."/>
            <person name="Reischl U."/>
            <person name="Sanchez S."/>
        </authorList>
    </citation>
    <scope>NUCLEOTIDE SEQUENCE [LARGE SCALE GENOMIC DNA]</scope>
    <source>
        <strain evidence="2 3">15515</strain>
    </source>
</reference>
<gene>
    <name evidence="2" type="ORF">BKG82_00080</name>
</gene>
<dbReference type="OrthoDB" id="110463at2"/>
<keyword evidence="2" id="KW-0808">Transferase</keyword>
<dbReference type="SUPFAM" id="SSF53756">
    <property type="entry name" value="UDP-Glycosyltransferase/glycogen phosphorylase"/>
    <property type="match status" value="1"/>
</dbReference>
<dbReference type="GeneID" id="31678477"/>
<sequence>MKILFIGDDWVGSNARSMADGFRQAGHEVVVVDTTRVTLPARLSPAWVYSKAMRRRASWVQNSVHDQIDAIARDFTPDMLFGFKSIHLDQARLLQVPAAVRVHYSPDDVGNPYNTTTDYLAHEREWDLVVTTKRHNVTELQDRGARRVKFVRSAYDPAWHRACAKRVARQYLVGFIGARRPDRSDMIARLGNEHGKNLLVRGPGWRRMPSLQATGATVGGAVYGDHFATTVASVTANLVLLNSDNRDTHTCRTFEIPACGGLFVGERTDEHSELLNEGTECLLFSNEAELGEILQWCACHPAQAAKIAGAGHLRVTQGSHRYVDRAKEIADELH</sequence>
<comment type="caution">
    <text evidence="2">The sequence shown here is derived from an EMBL/GenBank/DDBJ whole genome shotgun (WGS) entry which is preliminary data.</text>
</comment>
<feature type="domain" description="Spore protein YkvP/CgeB glycosyl transferase-like" evidence="1">
    <location>
        <begin position="184"/>
        <end position="330"/>
    </location>
</feature>
<dbReference type="Proteomes" id="UP000180043">
    <property type="component" value="Unassembled WGS sequence"/>
</dbReference>